<feature type="transmembrane region" description="Helical" evidence="6">
    <location>
        <begin position="351"/>
        <end position="373"/>
    </location>
</feature>
<protein>
    <submittedName>
        <fullName evidence="9">Endoplasmic reticulum vesicle transporter</fullName>
    </submittedName>
</protein>
<evidence type="ECO:0000256" key="4">
    <source>
        <dbReference type="ARBA" id="ARBA00023136"/>
    </source>
</evidence>
<keyword evidence="3 6" id="KW-1133">Transmembrane helix</keyword>
<evidence type="ECO:0000313" key="10">
    <source>
        <dbReference type="Proteomes" id="UP001472866"/>
    </source>
</evidence>
<comment type="subcellular location">
    <subcellularLocation>
        <location evidence="1">Membrane</location>
    </subcellularLocation>
</comment>
<dbReference type="PANTHER" id="PTHR10984">
    <property type="entry name" value="ENDOPLASMIC RETICULUM-GOLGI INTERMEDIATE COMPARTMENT PROTEIN"/>
    <property type="match status" value="1"/>
</dbReference>
<dbReference type="EMBL" id="CP151501">
    <property type="protein sequence ID" value="WZN59276.1"/>
    <property type="molecule type" value="Genomic_DNA"/>
</dbReference>
<organism evidence="9 10">
    <name type="scientific">Chloropicon roscoffensis</name>
    <dbReference type="NCBI Taxonomy" id="1461544"/>
    <lineage>
        <taxon>Eukaryota</taxon>
        <taxon>Viridiplantae</taxon>
        <taxon>Chlorophyta</taxon>
        <taxon>Chloropicophyceae</taxon>
        <taxon>Chloropicales</taxon>
        <taxon>Chloropicaceae</taxon>
        <taxon>Chloropicon</taxon>
    </lineage>
</organism>
<reference evidence="9 10" key="1">
    <citation type="submission" date="2024-03" db="EMBL/GenBank/DDBJ databases">
        <title>Complete genome sequence of the green alga Chloropicon roscoffensis RCC1871.</title>
        <authorList>
            <person name="Lemieux C."/>
            <person name="Pombert J.-F."/>
            <person name="Otis C."/>
            <person name="Turmel M."/>
        </authorList>
    </citation>
    <scope>NUCLEOTIDE SEQUENCE [LARGE SCALE GENOMIC DNA]</scope>
    <source>
        <strain evidence="9 10">RCC1871</strain>
    </source>
</reference>
<proteinExistence type="predicted"/>
<dbReference type="Pfam" id="PF07970">
    <property type="entry name" value="COPIIcoated_ERV"/>
    <property type="match status" value="1"/>
</dbReference>
<sequence length="394" mass="44368">MEPSWLPKSLLKSVKKLDAYPKVNEDFFTRTLSGGVITIISSIFMLILFVSEAVDFKRIQVVNELSVDRSRGEQMQINLDITLHRMGCSHISIDVMDVSGDYHLHVDEHEILKQRIDLNGNRIRVNPHKSKVGPEVKPHGNDTAGNGTSAEECQSCYGAEEKAGQCCNTCDEVRDAYRKKGWALGQATNVKQCEHDEYLESLKEQMNEGCHIHGQLQVNKVAGNFHIAPGRSFQQGRVHMHDLIPFGENTKFNMSHTVNKLSFGHDYPGSTNPLDGAMMLSDSPSLAYKYFLKVVPTLYVDLHEREISTNQFSVTEHATQTNFLSSADLPGVFFYYDLSPIKVMFKEHQTLFLHFVTNVCAIVGGVFTVSGIIDGLFYHTHKLIKKKIDLGKFQ</sequence>
<feature type="region of interest" description="Disordered" evidence="5">
    <location>
        <begin position="127"/>
        <end position="148"/>
    </location>
</feature>
<evidence type="ECO:0000256" key="6">
    <source>
        <dbReference type="SAM" id="Phobius"/>
    </source>
</evidence>
<evidence type="ECO:0000256" key="2">
    <source>
        <dbReference type="ARBA" id="ARBA00022692"/>
    </source>
</evidence>
<evidence type="ECO:0000313" key="9">
    <source>
        <dbReference type="EMBL" id="WZN59276.1"/>
    </source>
</evidence>
<dbReference type="InterPro" id="IPR045888">
    <property type="entry name" value="Erv"/>
</dbReference>
<evidence type="ECO:0000256" key="5">
    <source>
        <dbReference type="SAM" id="MobiDB-lite"/>
    </source>
</evidence>
<evidence type="ECO:0000256" key="1">
    <source>
        <dbReference type="ARBA" id="ARBA00004370"/>
    </source>
</evidence>
<name>A0AAX4NZM4_9CHLO</name>
<keyword evidence="10" id="KW-1185">Reference proteome</keyword>
<feature type="domain" description="Endoplasmic reticulum vesicle transporter N-terminal" evidence="8">
    <location>
        <begin position="14"/>
        <end position="103"/>
    </location>
</feature>
<dbReference type="GO" id="GO:0030134">
    <property type="term" value="C:COPII-coated ER to Golgi transport vesicle"/>
    <property type="evidence" value="ECO:0007669"/>
    <property type="project" value="TreeGrafter"/>
</dbReference>
<dbReference type="Proteomes" id="UP001472866">
    <property type="component" value="Chromosome 01"/>
</dbReference>
<dbReference type="AlphaFoldDB" id="A0AAX4NZM4"/>
<evidence type="ECO:0000259" key="7">
    <source>
        <dbReference type="Pfam" id="PF07970"/>
    </source>
</evidence>
<feature type="transmembrane region" description="Helical" evidence="6">
    <location>
        <begin position="27"/>
        <end position="50"/>
    </location>
</feature>
<keyword evidence="2 6" id="KW-0812">Transmembrane</keyword>
<keyword evidence="4 6" id="KW-0472">Membrane</keyword>
<evidence type="ECO:0000259" key="8">
    <source>
        <dbReference type="Pfam" id="PF13850"/>
    </source>
</evidence>
<dbReference type="InterPro" id="IPR012936">
    <property type="entry name" value="Erv_C"/>
</dbReference>
<dbReference type="GO" id="GO:0016020">
    <property type="term" value="C:membrane"/>
    <property type="evidence" value="ECO:0007669"/>
    <property type="project" value="UniProtKB-SubCell"/>
</dbReference>
<accession>A0AAX4NZM4</accession>
<evidence type="ECO:0000256" key="3">
    <source>
        <dbReference type="ARBA" id="ARBA00022989"/>
    </source>
</evidence>
<dbReference type="Pfam" id="PF13850">
    <property type="entry name" value="ERGIC_N"/>
    <property type="match status" value="1"/>
</dbReference>
<gene>
    <name evidence="9" type="ORF">HKI87_01g08010</name>
</gene>
<dbReference type="InterPro" id="IPR039542">
    <property type="entry name" value="Erv_N"/>
</dbReference>
<dbReference type="PANTHER" id="PTHR10984:SF82">
    <property type="entry name" value="ENDOPLASMIC RETICULUM VESICLE TRANSPORTER PROTEIN"/>
    <property type="match status" value="1"/>
</dbReference>
<dbReference type="GO" id="GO:0005783">
    <property type="term" value="C:endoplasmic reticulum"/>
    <property type="evidence" value="ECO:0007669"/>
    <property type="project" value="TreeGrafter"/>
</dbReference>
<feature type="domain" description="Endoplasmic reticulum vesicle transporter C-terminal" evidence="7">
    <location>
        <begin position="156"/>
        <end position="374"/>
    </location>
</feature>